<dbReference type="Gene3D" id="3.60.21.10">
    <property type="match status" value="2"/>
</dbReference>
<organism evidence="2 3">
    <name type="scientific">Rubinisphaera italica</name>
    <dbReference type="NCBI Taxonomy" id="2527969"/>
    <lineage>
        <taxon>Bacteria</taxon>
        <taxon>Pseudomonadati</taxon>
        <taxon>Planctomycetota</taxon>
        <taxon>Planctomycetia</taxon>
        <taxon>Planctomycetales</taxon>
        <taxon>Planctomycetaceae</taxon>
        <taxon>Rubinisphaera</taxon>
    </lineage>
</organism>
<proteinExistence type="predicted"/>
<dbReference type="EMBL" id="SJPG01000001">
    <property type="protein sequence ID" value="TWT61326.1"/>
    <property type="molecule type" value="Genomic_DNA"/>
</dbReference>
<dbReference type="InterPro" id="IPR004843">
    <property type="entry name" value="Calcineurin-like_PHP"/>
</dbReference>
<dbReference type="GO" id="GO:0016787">
    <property type="term" value="F:hydrolase activity"/>
    <property type="evidence" value="ECO:0007669"/>
    <property type="project" value="InterPro"/>
</dbReference>
<name>A0A5C5XDY7_9PLAN</name>
<dbReference type="RefSeq" id="WP_146503340.1">
    <property type="nucleotide sequence ID" value="NZ_SJPG01000001.1"/>
</dbReference>
<evidence type="ECO:0000313" key="2">
    <source>
        <dbReference type="EMBL" id="TWT61326.1"/>
    </source>
</evidence>
<gene>
    <name evidence="2" type="ORF">Pan54_20620</name>
</gene>
<dbReference type="AlphaFoldDB" id="A0A5C5XDY7"/>
<dbReference type="InterPro" id="IPR006311">
    <property type="entry name" value="TAT_signal"/>
</dbReference>
<dbReference type="Proteomes" id="UP000316095">
    <property type="component" value="Unassembled WGS sequence"/>
</dbReference>
<evidence type="ECO:0000313" key="3">
    <source>
        <dbReference type="Proteomes" id="UP000316095"/>
    </source>
</evidence>
<dbReference type="OrthoDB" id="211986at2"/>
<dbReference type="PROSITE" id="PS51318">
    <property type="entry name" value="TAT"/>
    <property type="match status" value="1"/>
</dbReference>
<accession>A0A5C5XDY7</accession>
<feature type="domain" description="Calcineurin-like phosphoesterase" evidence="1">
    <location>
        <begin position="43"/>
        <end position="244"/>
    </location>
</feature>
<dbReference type="PANTHER" id="PTHR16509:SF1">
    <property type="entry name" value="MANGANESE-DEPENDENT ADP-RIBOSE_CDP-ALCOHOL DIPHOSPHATASE"/>
    <property type="match status" value="1"/>
</dbReference>
<dbReference type="SUPFAM" id="SSF56300">
    <property type="entry name" value="Metallo-dependent phosphatases"/>
    <property type="match status" value="1"/>
</dbReference>
<protein>
    <submittedName>
        <fullName evidence="2">Calcineurin-like phosphoesterase superfamily domain protein</fullName>
    </submittedName>
</protein>
<sequence>MSKDKHPTQPGRRAFLKNGALVLTAASLNPSQLLHAEENAKRLRFGLVTDLHYADKPPGGSRHYRETLHKLEEASNQFQQDQPDFIVELGDLIDAASSVDVELNYLKTVNREFSAICKNRHYVLGNHCVDTLKKEEFLGEVGQEKSYYSFDRDGFHFVVLDSCFRSDGVPYARKNFQWTDANIPAAELEWLKADLNATDKQVIVFAHQRLDVNNNHGVKNNAAVRKILESSSKVLAVFQGHSHQNDLNEIGGIHYCTMVAMVEGSGTESNGYSIIDIEPNGTIHLNGFRNQKDYNWARQA</sequence>
<evidence type="ECO:0000259" key="1">
    <source>
        <dbReference type="Pfam" id="PF00149"/>
    </source>
</evidence>
<reference evidence="2 3" key="1">
    <citation type="submission" date="2019-02" db="EMBL/GenBank/DDBJ databases">
        <title>Deep-cultivation of Planctomycetes and their phenomic and genomic characterization uncovers novel biology.</title>
        <authorList>
            <person name="Wiegand S."/>
            <person name="Jogler M."/>
            <person name="Boedeker C."/>
            <person name="Pinto D."/>
            <person name="Vollmers J."/>
            <person name="Rivas-Marin E."/>
            <person name="Kohn T."/>
            <person name="Peeters S.H."/>
            <person name="Heuer A."/>
            <person name="Rast P."/>
            <person name="Oberbeckmann S."/>
            <person name="Bunk B."/>
            <person name="Jeske O."/>
            <person name="Meyerdierks A."/>
            <person name="Storesund J.E."/>
            <person name="Kallscheuer N."/>
            <person name="Luecker S."/>
            <person name="Lage O.M."/>
            <person name="Pohl T."/>
            <person name="Merkel B.J."/>
            <person name="Hornburger P."/>
            <person name="Mueller R.-W."/>
            <person name="Bruemmer F."/>
            <person name="Labrenz M."/>
            <person name="Spormann A.M."/>
            <person name="Op Den Camp H."/>
            <person name="Overmann J."/>
            <person name="Amann R."/>
            <person name="Jetten M.S.M."/>
            <person name="Mascher T."/>
            <person name="Medema M.H."/>
            <person name="Devos D.P."/>
            <person name="Kaster A.-K."/>
            <person name="Ovreas L."/>
            <person name="Rohde M."/>
            <person name="Galperin M.Y."/>
            <person name="Jogler C."/>
        </authorList>
    </citation>
    <scope>NUCLEOTIDE SEQUENCE [LARGE SCALE GENOMIC DNA]</scope>
    <source>
        <strain evidence="2 3">Pan54</strain>
    </source>
</reference>
<dbReference type="InterPro" id="IPR029052">
    <property type="entry name" value="Metallo-depent_PP-like"/>
</dbReference>
<comment type="caution">
    <text evidence="2">The sequence shown here is derived from an EMBL/GenBank/DDBJ whole genome shotgun (WGS) entry which is preliminary data.</text>
</comment>
<keyword evidence="3" id="KW-1185">Reference proteome</keyword>
<dbReference type="PANTHER" id="PTHR16509">
    <property type="match status" value="1"/>
</dbReference>
<dbReference type="Pfam" id="PF00149">
    <property type="entry name" value="Metallophos"/>
    <property type="match status" value="1"/>
</dbReference>